<protein>
    <recommendedName>
        <fullName evidence="3">Four helix bundle protein</fullName>
    </recommendedName>
</protein>
<dbReference type="PANTHER" id="PTHR38471:SF2">
    <property type="entry name" value="FOUR HELIX BUNDLE PROTEIN"/>
    <property type="match status" value="1"/>
</dbReference>
<proteinExistence type="predicted"/>
<dbReference type="EMBL" id="JAANXD010000091">
    <property type="protein sequence ID" value="MBS1259394.1"/>
    <property type="molecule type" value="Genomic_DNA"/>
</dbReference>
<evidence type="ECO:0000313" key="2">
    <source>
        <dbReference type="Proteomes" id="UP000722750"/>
    </source>
</evidence>
<dbReference type="Gene3D" id="1.20.1440.60">
    <property type="entry name" value="23S rRNA-intervening sequence"/>
    <property type="match status" value="1"/>
</dbReference>
<organism evidence="1 2">
    <name type="scientific">Candidatus Scalindua arabica</name>
    <dbReference type="NCBI Taxonomy" id="1127984"/>
    <lineage>
        <taxon>Bacteria</taxon>
        <taxon>Pseudomonadati</taxon>
        <taxon>Planctomycetota</taxon>
        <taxon>Candidatus Brocadiia</taxon>
        <taxon>Candidatus Brocadiales</taxon>
        <taxon>Candidatus Scalinduaceae</taxon>
        <taxon>Candidatus Scalindua</taxon>
    </lineage>
</organism>
<dbReference type="Pfam" id="PF05635">
    <property type="entry name" value="23S_rRNA_IVP"/>
    <property type="match status" value="1"/>
</dbReference>
<dbReference type="Proteomes" id="UP000722750">
    <property type="component" value="Unassembled WGS sequence"/>
</dbReference>
<name>A0A942A5J9_9BACT</name>
<dbReference type="AlphaFoldDB" id="A0A942A5J9"/>
<reference evidence="1" key="1">
    <citation type="journal article" date="2021" name="ISME J.">
        <title>Fine-scale metabolic discontinuity in a stratified prokaryote microbiome of a Red Sea deep halocline.</title>
        <authorList>
            <person name="Michoud G."/>
            <person name="Ngugi D.K."/>
            <person name="Barozzi A."/>
            <person name="Merlino G."/>
            <person name="Calleja M.L."/>
            <person name="Delgado-Huertas A."/>
            <person name="Moran X.A.G."/>
            <person name="Daffonchio D."/>
        </authorList>
    </citation>
    <scope>NUCLEOTIDE SEQUENCE</scope>
    <source>
        <strain evidence="1">SuakinDeep_MAG55_1</strain>
    </source>
</reference>
<dbReference type="InterPro" id="IPR036583">
    <property type="entry name" value="23S_rRNA_IVS_sf"/>
</dbReference>
<dbReference type="SUPFAM" id="SSF158446">
    <property type="entry name" value="IVS-encoded protein-like"/>
    <property type="match status" value="1"/>
</dbReference>
<dbReference type="PIRSF" id="PIRSF035652">
    <property type="entry name" value="CHP02436"/>
    <property type="match status" value="1"/>
</dbReference>
<sequence>MKYRTRQFALRVIRLVESLSKGRTENVFGKQLLRSGTSVGANYRAACRAKSTADFVYKMGIVEEETDESLYWMELLTETKILDPKKLEPLMKEANELLAITVASIKTAKKTK</sequence>
<gene>
    <name evidence="1" type="ORF">MAG551_02464</name>
</gene>
<comment type="caution">
    <text evidence="1">The sequence shown here is derived from an EMBL/GenBank/DDBJ whole genome shotgun (WGS) entry which is preliminary data.</text>
</comment>
<dbReference type="InterPro" id="IPR012657">
    <property type="entry name" value="23S_rRNA-intervening_sequence"/>
</dbReference>
<dbReference type="PANTHER" id="PTHR38471">
    <property type="entry name" value="FOUR HELIX BUNDLE PROTEIN"/>
    <property type="match status" value="1"/>
</dbReference>
<evidence type="ECO:0000313" key="1">
    <source>
        <dbReference type="EMBL" id="MBS1259394.1"/>
    </source>
</evidence>
<accession>A0A942A5J9</accession>
<dbReference type="NCBIfam" id="TIGR02436">
    <property type="entry name" value="four helix bundle protein"/>
    <property type="match status" value="1"/>
</dbReference>
<evidence type="ECO:0008006" key="3">
    <source>
        <dbReference type="Google" id="ProtNLM"/>
    </source>
</evidence>